<evidence type="ECO:0000313" key="1">
    <source>
        <dbReference type="EMBL" id="AHH01744.1"/>
    </source>
</evidence>
<dbReference type="KEGG" id="vg:18266205"/>
<organism evidence="1 2">
    <name type="scientific">Pithovirus sibericum</name>
    <dbReference type="NCBI Taxonomy" id="1450746"/>
    <lineage>
        <taxon>Viruses</taxon>
        <taxon>Pithoviruses</taxon>
        <taxon>Orthopithovirinae</taxon>
        <taxon>Alphapithovirus</taxon>
        <taxon>Alphapithovirus sibericum</taxon>
    </lineage>
</organism>
<evidence type="ECO:0000313" key="2">
    <source>
        <dbReference type="Proteomes" id="UP000202176"/>
    </source>
</evidence>
<gene>
    <name evidence="1" type="ORF">pv_177</name>
</gene>
<dbReference type="Proteomes" id="UP000202176">
    <property type="component" value="Segment"/>
</dbReference>
<accession>W5S510</accession>
<keyword evidence="2" id="KW-1185">Reference proteome</keyword>
<dbReference type="GeneID" id="18266205"/>
<name>W5S510_9VIRU</name>
<sequence length="62" mass="7633">MKFIGNWNEFFVLKEDKEFIKKCAKKCFSLYYMQKHFLAHFYYVLIVAKEDKEFIPISNEIQ</sequence>
<protein>
    <submittedName>
        <fullName evidence="1">Uncharacterized protein</fullName>
    </submittedName>
</protein>
<proteinExistence type="predicted"/>
<reference evidence="1 2" key="1">
    <citation type="journal article" date="2014" name="Proc. Natl. Acad. Sci. U.S.A.">
        <title>Thirty-thousand-year-old distant relative of giant icosahedral DNA viruses with a pandoravirus morphology.</title>
        <authorList>
            <person name="Legendre M."/>
            <person name="Bartoli J."/>
            <person name="Shmakova L."/>
            <person name="Jeudy S."/>
            <person name="Labadie K."/>
            <person name="Adrait A."/>
            <person name="Lescot M."/>
            <person name="Poirot O."/>
            <person name="Bertaux L."/>
            <person name="Bruley C."/>
            <person name="Coute Y."/>
            <person name="Rivkina E."/>
            <person name="Abergel C."/>
            <person name="Claverie J.M."/>
        </authorList>
    </citation>
    <scope>NUCLEOTIDE SEQUENCE [LARGE SCALE GENOMIC DNA]</scope>
    <source>
        <strain evidence="1">P1084-T</strain>
    </source>
</reference>
<dbReference type="EMBL" id="KF740664">
    <property type="protein sequence ID" value="AHH01744.1"/>
    <property type="molecule type" value="Genomic_DNA"/>
</dbReference>
<dbReference type="RefSeq" id="YP_009001079.1">
    <property type="nucleotide sequence ID" value="NC_023423.1"/>
</dbReference>